<dbReference type="PANTHER" id="PTHR42988">
    <property type="entry name" value="PHOSPHOHYDROLASE"/>
    <property type="match status" value="1"/>
</dbReference>
<accession>F9ZWA0</accession>
<dbReference type="SUPFAM" id="SSF56300">
    <property type="entry name" value="Metallo-dependent phosphatases"/>
    <property type="match status" value="1"/>
</dbReference>
<reference evidence="7" key="3">
    <citation type="submission" date="2011-05" db="EMBL/GenBank/DDBJ databases">
        <title>Complete sequence of Methylomonas methanica MC09.</title>
        <authorList>
            <consortium name="US DOE Joint Genome Institute"/>
            <person name="Lucas S."/>
            <person name="Han J."/>
            <person name="Lapidus A."/>
            <person name="Cheng J.-F."/>
            <person name="Goodwin L."/>
            <person name="Pitluck S."/>
            <person name="Peters L."/>
            <person name="Mikhailova N."/>
            <person name="Teshima H."/>
            <person name="Han C."/>
            <person name="Tapia R."/>
            <person name="Land M."/>
            <person name="Hauser L."/>
            <person name="Kyrpides N."/>
            <person name="Ivanova N."/>
            <person name="Pagani I."/>
            <person name="Stein L."/>
            <person name="Woyke T."/>
        </authorList>
    </citation>
    <scope>NUCLEOTIDE SEQUENCE [LARGE SCALE GENOMIC DNA]</scope>
    <source>
        <strain evidence="7">MC09</strain>
    </source>
</reference>
<evidence type="ECO:0000313" key="6">
    <source>
        <dbReference type="EMBL" id="AEG02071.1"/>
    </source>
</evidence>
<feature type="domain" description="Calcineurin-like phosphoesterase" evidence="5">
    <location>
        <begin position="5"/>
        <end position="193"/>
    </location>
</feature>
<organism evidence="6 7">
    <name type="scientific">Methylomonas methanica (strain DSM 25384 / MC09)</name>
    <dbReference type="NCBI Taxonomy" id="857087"/>
    <lineage>
        <taxon>Bacteria</taxon>
        <taxon>Pseudomonadati</taxon>
        <taxon>Pseudomonadota</taxon>
        <taxon>Gammaproteobacteria</taxon>
        <taxon>Methylococcales</taxon>
        <taxon>Methylococcaceae</taxon>
        <taxon>Methylomonas</taxon>
    </lineage>
</organism>
<dbReference type="Pfam" id="PF00149">
    <property type="entry name" value="Metallophos"/>
    <property type="match status" value="1"/>
</dbReference>
<keyword evidence="7" id="KW-1185">Reference proteome</keyword>
<dbReference type="InterPro" id="IPR004843">
    <property type="entry name" value="Calcineurin-like_PHP"/>
</dbReference>
<reference key="2">
    <citation type="submission" date="2011-05" db="EMBL/GenBank/DDBJ databases">
        <title>Complete genome sequence of the aerobic marine methanotroph Methylomonas methanica MC09.</title>
        <authorList>
            <person name="Boden R."/>
            <person name="Cunliffe M."/>
            <person name="Scanlan J."/>
            <person name="Moussard H."/>
            <person name="Kits K.D."/>
            <person name="Klotz M."/>
            <person name="Jetten M."/>
            <person name="Vuilleumier S."/>
            <person name="Han J."/>
            <person name="Peters L."/>
            <person name="Mikhailova N."/>
            <person name="Teshima H."/>
            <person name="Tapia R."/>
            <person name="Kyrpides N."/>
            <person name="Ivanova N."/>
            <person name="Pagani I."/>
            <person name="Cheng J.-F."/>
            <person name="Goodwin L."/>
            <person name="Han C."/>
            <person name="Hauser L."/>
            <person name="Land M."/>
            <person name="Lapidus A."/>
            <person name="Lucas S."/>
            <person name="Pitluck S."/>
            <person name="Woyke T."/>
            <person name="Stein L.Y."/>
            <person name="Murrell C."/>
        </authorList>
    </citation>
    <scope>NUCLEOTIDE SEQUENCE</scope>
    <source>
        <strain>MC09</strain>
    </source>
</reference>
<keyword evidence="2" id="KW-0378">Hydrolase</keyword>
<dbReference type="Proteomes" id="UP000008888">
    <property type="component" value="Chromosome"/>
</dbReference>
<evidence type="ECO:0000256" key="3">
    <source>
        <dbReference type="ARBA" id="ARBA00023004"/>
    </source>
</evidence>
<dbReference type="EMBL" id="CP002738">
    <property type="protein sequence ID" value="AEG02071.1"/>
    <property type="molecule type" value="Genomic_DNA"/>
</dbReference>
<dbReference type="HOGENOM" id="CLU_070320_0_0_6"/>
<dbReference type="PANTHER" id="PTHR42988:SF2">
    <property type="entry name" value="CYCLIC NUCLEOTIDE PHOSPHODIESTERASE CBUA0032-RELATED"/>
    <property type="match status" value="1"/>
</dbReference>
<dbReference type="InterPro" id="IPR050884">
    <property type="entry name" value="CNP_phosphodiesterase-III"/>
</dbReference>
<keyword evidence="1" id="KW-0479">Metal-binding</keyword>
<protein>
    <submittedName>
        <fullName evidence="6">Metallophosphoesterase</fullName>
    </submittedName>
</protein>
<evidence type="ECO:0000313" key="7">
    <source>
        <dbReference type="Proteomes" id="UP000008888"/>
    </source>
</evidence>
<evidence type="ECO:0000256" key="1">
    <source>
        <dbReference type="ARBA" id="ARBA00022723"/>
    </source>
</evidence>
<dbReference type="OrthoDB" id="9784378at2"/>
<proteinExistence type="inferred from homology"/>
<gene>
    <name evidence="6" type="ordered locus">Metme_3713</name>
</gene>
<dbReference type="AlphaFoldDB" id="F9ZWA0"/>
<dbReference type="GO" id="GO:0046872">
    <property type="term" value="F:metal ion binding"/>
    <property type="evidence" value="ECO:0007669"/>
    <property type="project" value="UniProtKB-KW"/>
</dbReference>
<evidence type="ECO:0000256" key="2">
    <source>
        <dbReference type="ARBA" id="ARBA00022801"/>
    </source>
</evidence>
<dbReference type="STRING" id="857087.Metme_3713"/>
<dbReference type="InterPro" id="IPR029052">
    <property type="entry name" value="Metallo-depent_PP-like"/>
</dbReference>
<dbReference type="RefSeq" id="WP_013820289.1">
    <property type="nucleotide sequence ID" value="NC_015572.1"/>
</dbReference>
<evidence type="ECO:0000259" key="5">
    <source>
        <dbReference type="Pfam" id="PF00149"/>
    </source>
</evidence>
<dbReference type="eggNOG" id="COG1409">
    <property type="taxonomic scope" value="Bacteria"/>
</dbReference>
<sequence>MAKLNVLQLTDLHITHSGELMLGIDTEFYFLQTLKHAVDRHGPFDLILLTGDLAQDPHADSYQRICRHLSRYDTRCLCLPGNHDDFGLMQTHLHTGKISCDKHLVLGDWLILMLNSQKINSPIGVLADDELDFLERALQSHAGLPTLIAVHHHCIQCGSPWMDTMQIQNSAAFLALIKKYPHVKAVTCGHVHQAFSKQDAQIALFAAPACCFQFTPLSNEFSVAETPPGYRIFQLYDDGQLQSEVFRLPIKMSNLDRNAHEY</sequence>
<dbReference type="KEGG" id="mmt:Metme_3713"/>
<evidence type="ECO:0000256" key="4">
    <source>
        <dbReference type="ARBA" id="ARBA00025742"/>
    </source>
</evidence>
<keyword evidence="3" id="KW-0408">Iron</keyword>
<comment type="similarity">
    <text evidence="4">Belongs to the cyclic nucleotide phosphodiesterase class-III family.</text>
</comment>
<dbReference type="GO" id="GO:0016787">
    <property type="term" value="F:hydrolase activity"/>
    <property type="evidence" value="ECO:0007669"/>
    <property type="project" value="UniProtKB-KW"/>
</dbReference>
<reference evidence="6 7" key="1">
    <citation type="journal article" date="2011" name="J. Bacteriol.">
        <title>Complete Genome Sequence of the Aerobic Marine Methanotroph Methylomonas methanica MC09.</title>
        <authorList>
            <person name="Boden R."/>
            <person name="Cunliffe M."/>
            <person name="Scanlan J."/>
            <person name="Moussard H."/>
            <person name="Kits K.D."/>
            <person name="Klotz M.G."/>
            <person name="Jetten M.S."/>
            <person name="Vuilleumier S."/>
            <person name="Han J."/>
            <person name="Peters L."/>
            <person name="Mikhailova N."/>
            <person name="Teshima H."/>
            <person name="Tapia R."/>
            <person name="Kyrpides N."/>
            <person name="Ivanova N."/>
            <person name="Pagani I."/>
            <person name="Cheng J.F."/>
            <person name="Goodwin L."/>
            <person name="Han C."/>
            <person name="Hauser L."/>
            <person name="Land M.L."/>
            <person name="Lapidus A."/>
            <person name="Lucas S."/>
            <person name="Pitluck S."/>
            <person name="Woyke T."/>
            <person name="Stein L."/>
            <person name="Murrell J.C."/>
        </authorList>
    </citation>
    <scope>NUCLEOTIDE SEQUENCE [LARGE SCALE GENOMIC DNA]</scope>
    <source>
        <strain evidence="6 7">MC09</strain>
    </source>
</reference>
<name>F9ZWA0_METMM</name>
<dbReference type="Gene3D" id="3.60.21.10">
    <property type="match status" value="1"/>
</dbReference>